<evidence type="ECO:0000313" key="2">
    <source>
        <dbReference type="Proteomes" id="UP000287872"/>
    </source>
</evidence>
<sequence>MYVEFNNKIVVSEDIKNIIEKNTEFKVLKDMSKGSKREDILAFNLSVDINTLNDLMEEEVDLNELTEDDLFEEYLSLAEEIAMDIEEYVPEGAIMDIKSYKWDKSDNAIKLIIIIAPEDLYEVKLRDIMKKLITQVE</sequence>
<name>A0A401UGM8_9CLOT</name>
<dbReference type="EMBL" id="BHYK01000002">
    <property type="protein sequence ID" value="GCD08698.1"/>
    <property type="molecule type" value="Genomic_DNA"/>
</dbReference>
<evidence type="ECO:0000313" key="1">
    <source>
        <dbReference type="EMBL" id="GCD08698.1"/>
    </source>
</evidence>
<organism evidence="1 2">
    <name type="scientific">Clostridium tagluense</name>
    <dbReference type="NCBI Taxonomy" id="360422"/>
    <lineage>
        <taxon>Bacteria</taxon>
        <taxon>Bacillati</taxon>
        <taxon>Bacillota</taxon>
        <taxon>Clostridia</taxon>
        <taxon>Eubacteriales</taxon>
        <taxon>Clostridiaceae</taxon>
        <taxon>Clostridium</taxon>
    </lineage>
</organism>
<protein>
    <submittedName>
        <fullName evidence="1">Uncharacterized protein</fullName>
    </submittedName>
</protein>
<dbReference type="AlphaFoldDB" id="A0A401UGM8"/>
<dbReference type="Proteomes" id="UP000287872">
    <property type="component" value="Unassembled WGS sequence"/>
</dbReference>
<proteinExistence type="predicted"/>
<keyword evidence="2" id="KW-1185">Reference proteome</keyword>
<reference evidence="1 2" key="1">
    <citation type="submission" date="2018-11" db="EMBL/GenBank/DDBJ databases">
        <title>Genome sequencing and assembly of Clostridium tagluense strain A121.</title>
        <authorList>
            <person name="Murakami T."/>
            <person name="Segawa T."/>
            <person name="Shcherbakova V.A."/>
            <person name="Mori H."/>
            <person name="Yoshimura Y."/>
        </authorList>
    </citation>
    <scope>NUCLEOTIDE SEQUENCE [LARGE SCALE GENOMIC DNA]</scope>
    <source>
        <strain evidence="1 2">A121</strain>
    </source>
</reference>
<gene>
    <name evidence="1" type="ORF">Ctaglu_03210</name>
</gene>
<dbReference type="RefSeq" id="WP_124997415.1">
    <property type="nucleotide sequence ID" value="NZ_BHYK01000002.1"/>
</dbReference>
<comment type="caution">
    <text evidence="1">The sequence shown here is derived from an EMBL/GenBank/DDBJ whole genome shotgun (WGS) entry which is preliminary data.</text>
</comment>
<dbReference type="OrthoDB" id="1755920at2"/>
<accession>A0A401UGM8</accession>